<evidence type="ECO:0000313" key="6">
    <source>
        <dbReference type="EMBL" id="HJF66436.1"/>
    </source>
</evidence>
<feature type="transmembrane region" description="Helical" evidence="4">
    <location>
        <begin position="90"/>
        <end position="110"/>
    </location>
</feature>
<gene>
    <name evidence="6" type="ORF">K8U77_10035</name>
</gene>
<sequence>MRSFASFDNPAFICIFVFHCVSGFALALNCISGVPIHSVAPTIFVIAFALVAFVRAKQYSAVDSLAGIAAFFVVGGLLIALALIDQAPVLASNIALSTGSDLLLVLEMLIIASMGSRSPLGALRVIALSKMFSSAGTLVGSASGHFINEATAANQLVATSSIALILFVFLVLCYIWLRRYSFEKLIFAIEPPLPVEPPSAPPEELQLKCEAAGKKYGLTKREIEICRMLASGMGGKEIEQTCVISYNTVKTHVKHIYTKLDVHSQQELIDLISAL</sequence>
<feature type="domain" description="HTH luxR-type" evidence="5">
    <location>
        <begin position="211"/>
        <end position="275"/>
    </location>
</feature>
<feature type="transmembrane region" description="Helical" evidence="4">
    <location>
        <begin position="156"/>
        <end position="177"/>
    </location>
</feature>
<dbReference type="Pfam" id="PF00196">
    <property type="entry name" value="GerE"/>
    <property type="match status" value="1"/>
</dbReference>
<evidence type="ECO:0000256" key="2">
    <source>
        <dbReference type="ARBA" id="ARBA00023125"/>
    </source>
</evidence>
<keyword evidence="4" id="KW-0472">Membrane</keyword>
<dbReference type="CDD" id="cd06170">
    <property type="entry name" value="LuxR_C_like"/>
    <property type="match status" value="1"/>
</dbReference>
<accession>A0A9D3A291</accession>
<keyword evidence="1" id="KW-0805">Transcription regulation</keyword>
<dbReference type="GO" id="GO:0003677">
    <property type="term" value="F:DNA binding"/>
    <property type="evidence" value="ECO:0007669"/>
    <property type="project" value="UniProtKB-KW"/>
</dbReference>
<evidence type="ECO:0000256" key="1">
    <source>
        <dbReference type="ARBA" id="ARBA00023015"/>
    </source>
</evidence>
<dbReference type="SMART" id="SM00421">
    <property type="entry name" value="HTH_LUXR"/>
    <property type="match status" value="1"/>
</dbReference>
<dbReference type="Proteomes" id="UP000786989">
    <property type="component" value="Unassembled WGS sequence"/>
</dbReference>
<dbReference type="InterPro" id="IPR000792">
    <property type="entry name" value="Tscrpt_reg_LuxR_C"/>
</dbReference>
<feature type="transmembrane region" description="Helical" evidence="4">
    <location>
        <begin position="12"/>
        <end position="28"/>
    </location>
</feature>
<dbReference type="InterPro" id="IPR036388">
    <property type="entry name" value="WH-like_DNA-bd_sf"/>
</dbReference>
<protein>
    <submittedName>
        <fullName evidence="6">Helix-turn-helix transcriptional regulator</fullName>
    </submittedName>
</protein>
<reference evidence="6" key="2">
    <citation type="submission" date="2021-09" db="EMBL/GenBank/DDBJ databases">
        <authorList>
            <person name="Gilroy R."/>
        </authorList>
    </citation>
    <scope>NUCLEOTIDE SEQUENCE</scope>
    <source>
        <strain evidence="6">ChiGjej6B6-11269</strain>
    </source>
</reference>
<evidence type="ECO:0000259" key="5">
    <source>
        <dbReference type="PROSITE" id="PS50043"/>
    </source>
</evidence>
<keyword evidence="4" id="KW-1133">Transmembrane helix</keyword>
<dbReference type="PANTHER" id="PTHR44688">
    <property type="entry name" value="DNA-BINDING TRANSCRIPTIONAL ACTIVATOR DEVR_DOSR"/>
    <property type="match status" value="1"/>
</dbReference>
<evidence type="ECO:0000256" key="3">
    <source>
        <dbReference type="ARBA" id="ARBA00023163"/>
    </source>
</evidence>
<keyword evidence="3" id="KW-0804">Transcription</keyword>
<proteinExistence type="predicted"/>
<dbReference type="PANTHER" id="PTHR44688:SF16">
    <property type="entry name" value="DNA-BINDING TRANSCRIPTIONAL ACTIVATOR DEVR_DOSR"/>
    <property type="match status" value="1"/>
</dbReference>
<evidence type="ECO:0000313" key="7">
    <source>
        <dbReference type="Proteomes" id="UP000786989"/>
    </source>
</evidence>
<dbReference type="SUPFAM" id="SSF46894">
    <property type="entry name" value="C-terminal effector domain of the bipartite response regulators"/>
    <property type="match status" value="1"/>
</dbReference>
<feature type="transmembrane region" description="Helical" evidence="4">
    <location>
        <begin position="34"/>
        <end position="53"/>
    </location>
</feature>
<dbReference type="PRINTS" id="PR00038">
    <property type="entry name" value="HTHLUXR"/>
</dbReference>
<dbReference type="InterPro" id="IPR016032">
    <property type="entry name" value="Sig_transdc_resp-reg_C-effctor"/>
</dbReference>
<keyword evidence="2" id="KW-0238">DNA-binding</keyword>
<comment type="caution">
    <text evidence="6">The sequence shown here is derived from an EMBL/GenBank/DDBJ whole genome shotgun (WGS) entry which is preliminary data.</text>
</comment>
<keyword evidence="4" id="KW-0812">Transmembrane</keyword>
<reference evidence="6" key="1">
    <citation type="journal article" date="2021" name="PeerJ">
        <title>Extensive microbial diversity within the chicken gut microbiome revealed by metagenomics and culture.</title>
        <authorList>
            <person name="Gilroy R."/>
            <person name="Ravi A."/>
            <person name="Getino M."/>
            <person name="Pursley I."/>
            <person name="Horton D.L."/>
            <person name="Alikhan N.F."/>
            <person name="Baker D."/>
            <person name="Gharbi K."/>
            <person name="Hall N."/>
            <person name="Watson M."/>
            <person name="Adriaenssens E.M."/>
            <person name="Foster-Nyarko E."/>
            <person name="Jarju S."/>
            <person name="Secka A."/>
            <person name="Antonio M."/>
            <person name="Oren A."/>
            <person name="Chaudhuri R.R."/>
            <person name="La Ragione R."/>
            <person name="Hildebrand F."/>
            <person name="Pallen M.J."/>
        </authorList>
    </citation>
    <scope>NUCLEOTIDE SEQUENCE</scope>
    <source>
        <strain evidence="6">ChiGjej6B6-11269</strain>
    </source>
</reference>
<dbReference type="PROSITE" id="PS50043">
    <property type="entry name" value="HTH_LUXR_2"/>
    <property type="match status" value="1"/>
</dbReference>
<dbReference type="Gene3D" id="1.10.10.10">
    <property type="entry name" value="Winged helix-like DNA-binding domain superfamily/Winged helix DNA-binding domain"/>
    <property type="match status" value="1"/>
</dbReference>
<dbReference type="EMBL" id="DYWI01000195">
    <property type="protein sequence ID" value="HJF66436.1"/>
    <property type="molecule type" value="Genomic_DNA"/>
</dbReference>
<organism evidence="6 7">
    <name type="scientific">Slackia equolifaciens</name>
    <dbReference type="NCBI Taxonomy" id="498718"/>
    <lineage>
        <taxon>Bacteria</taxon>
        <taxon>Bacillati</taxon>
        <taxon>Actinomycetota</taxon>
        <taxon>Coriobacteriia</taxon>
        <taxon>Eggerthellales</taxon>
        <taxon>Eggerthellaceae</taxon>
        <taxon>Slackia</taxon>
    </lineage>
</organism>
<dbReference type="AlphaFoldDB" id="A0A9D3A291"/>
<dbReference type="GO" id="GO:0006355">
    <property type="term" value="P:regulation of DNA-templated transcription"/>
    <property type="evidence" value="ECO:0007669"/>
    <property type="project" value="InterPro"/>
</dbReference>
<feature type="transmembrane region" description="Helical" evidence="4">
    <location>
        <begin position="65"/>
        <end position="84"/>
    </location>
</feature>
<evidence type="ECO:0000256" key="4">
    <source>
        <dbReference type="SAM" id="Phobius"/>
    </source>
</evidence>
<name>A0A9D3A291_9ACTN</name>